<protein>
    <recommendedName>
        <fullName evidence="3">DUF4219 domain-containing protein</fullName>
    </recommendedName>
</protein>
<organism evidence="1 2">
    <name type="scientific">Daucus carota subsp. sativus</name>
    <name type="common">Carrot</name>
    <dbReference type="NCBI Taxonomy" id="79200"/>
    <lineage>
        <taxon>Eukaryota</taxon>
        <taxon>Viridiplantae</taxon>
        <taxon>Streptophyta</taxon>
        <taxon>Embryophyta</taxon>
        <taxon>Tracheophyta</taxon>
        <taxon>Spermatophyta</taxon>
        <taxon>Magnoliopsida</taxon>
        <taxon>eudicotyledons</taxon>
        <taxon>Gunneridae</taxon>
        <taxon>Pentapetalae</taxon>
        <taxon>asterids</taxon>
        <taxon>campanulids</taxon>
        <taxon>Apiales</taxon>
        <taxon>Apiaceae</taxon>
        <taxon>Apioideae</taxon>
        <taxon>Scandiceae</taxon>
        <taxon>Daucinae</taxon>
        <taxon>Daucus</taxon>
        <taxon>Daucus sect. Daucus</taxon>
    </lineage>
</organism>
<dbReference type="PANTHER" id="PTHR35317:SF35">
    <property type="entry name" value="DUF4219 DOMAIN-CONTAINING PROTEIN"/>
    <property type="match status" value="1"/>
</dbReference>
<evidence type="ECO:0008006" key="3">
    <source>
        <dbReference type="Google" id="ProtNLM"/>
    </source>
</evidence>
<dbReference type="PANTHER" id="PTHR35317">
    <property type="entry name" value="OS04G0629600 PROTEIN"/>
    <property type="match status" value="1"/>
</dbReference>
<dbReference type="Proteomes" id="UP000077755">
    <property type="component" value="Chromosome 8"/>
</dbReference>
<proteinExistence type="predicted"/>
<dbReference type="EMBL" id="CP093350">
    <property type="protein sequence ID" value="WOH12088.1"/>
    <property type="molecule type" value="Genomic_DNA"/>
</dbReference>
<reference evidence="1" key="1">
    <citation type="journal article" date="2016" name="Nat. Genet.">
        <title>A high-quality carrot genome assembly provides new insights into carotenoid accumulation and asterid genome evolution.</title>
        <authorList>
            <person name="Iorizzo M."/>
            <person name="Ellison S."/>
            <person name="Senalik D."/>
            <person name="Zeng P."/>
            <person name="Satapoomin P."/>
            <person name="Huang J."/>
            <person name="Bowman M."/>
            <person name="Iovene M."/>
            <person name="Sanseverino W."/>
            <person name="Cavagnaro P."/>
            <person name="Yildiz M."/>
            <person name="Macko-Podgorni A."/>
            <person name="Moranska E."/>
            <person name="Grzebelus E."/>
            <person name="Grzebelus D."/>
            <person name="Ashrafi H."/>
            <person name="Zheng Z."/>
            <person name="Cheng S."/>
            <person name="Spooner D."/>
            <person name="Van Deynze A."/>
            <person name="Simon P."/>
        </authorList>
    </citation>
    <scope>NUCLEOTIDE SEQUENCE</scope>
    <source>
        <tissue evidence="1">Leaf</tissue>
    </source>
</reference>
<name>A0AAF0XQ59_DAUCS</name>
<gene>
    <name evidence="1" type="ORF">DCAR_0831587</name>
</gene>
<dbReference type="Pfam" id="PF14223">
    <property type="entry name" value="Retrotran_gag_2"/>
    <property type="match status" value="1"/>
</dbReference>
<dbReference type="AlphaFoldDB" id="A0AAF0XQ59"/>
<evidence type="ECO:0000313" key="2">
    <source>
        <dbReference type="Proteomes" id="UP000077755"/>
    </source>
</evidence>
<keyword evidence="2" id="KW-1185">Reference proteome</keyword>
<reference evidence="1" key="2">
    <citation type="submission" date="2022-03" db="EMBL/GenBank/DDBJ databases">
        <title>Draft title - Genomic analysis of global carrot germplasm unveils the trajectory of domestication and the origin of high carotenoid orange carrot.</title>
        <authorList>
            <person name="Iorizzo M."/>
            <person name="Ellison S."/>
            <person name="Senalik D."/>
            <person name="Macko-Podgorni A."/>
            <person name="Grzebelus D."/>
            <person name="Bostan H."/>
            <person name="Rolling W."/>
            <person name="Curaba J."/>
            <person name="Simon P."/>
        </authorList>
    </citation>
    <scope>NUCLEOTIDE SEQUENCE</scope>
    <source>
        <tissue evidence="1">Leaf</tissue>
    </source>
</reference>
<evidence type="ECO:0000313" key="1">
    <source>
        <dbReference type="EMBL" id="WOH12088.1"/>
    </source>
</evidence>
<sequence>MASNSDSQSSLIPIFDGDDYDYWKIKIRTVLRAEGLWNIVEKGFAEPEDEADLSEAELKKLESSRCQDARALSKLQMGVTKPIFTRISTASTAKEAWEILEGEFHGDEKVRSINLQSLKKDF</sequence>
<accession>A0AAF0XQ59</accession>